<dbReference type="EMBL" id="JAQYXP010000005">
    <property type="protein sequence ID" value="MEN3238238.1"/>
    <property type="molecule type" value="Genomic_DNA"/>
</dbReference>
<accession>A0ABV0A3M0</accession>
<gene>
    <name evidence="1" type="ORF">PUR29_32850</name>
</gene>
<proteinExistence type="predicted"/>
<protein>
    <submittedName>
        <fullName evidence="1">Uncharacterized protein</fullName>
    </submittedName>
</protein>
<evidence type="ECO:0000313" key="2">
    <source>
        <dbReference type="Proteomes" id="UP001407347"/>
    </source>
</evidence>
<keyword evidence="2" id="KW-1185">Reference proteome</keyword>
<evidence type="ECO:0000313" key="1">
    <source>
        <dbReference type="EMBL" id="MEN3238238.1"/>
    </source>
</evidence>
<reference evidence="1 2" key="1">
    <citation type="journal article" date="2023" name="PLoS ONE">
        <title>Complete genome assembly of Hawai'i environmental nontuberculous mycobacteria reveals unexpected co-isolation with methylobacteria.</title>
        <authorList>
            <person name="Hendrix J."/>
            <person name="Epperson L.E."/>
            <person name="Tong E.I."/>
            <person name="Chan Y.L."/>
            <person name="Hasan N.A."/>
            <person name="Dawrs S.N."/>
            <person name="Norton G.J."/>
            <person name="Virdi R."/>
            <person name="Crooks J.L."/>
            <person name="Chan E.D."/>
            <person name="Honda J.R."/>
            <person name="Strong M."/>
        </authorList>
    </citation>
    <scope>NUCLEOTIDE SEQUENCE [LARGE SCALE GENOMIC DNA]</scope>
    <source>
        <strain evidence="1 2">NJH_HI04-1</strain>
    </source>
</reference>
<organism evidence="1 2">
    <name type="scientific">Methylobacterium ajmalii</name>
    <dbReference type="NCBI Taxonomy" id="2738439"/>
    <lineage>
        <taxon>Bacteria</taxon>
        <taxon>Pseudomonadati</taxon>
        <taxon>Pseudomonadota</taxon>
        <taxon>Alphaproteobacteria</taxon>
        <taxon>Hyphomicrobiales</taxon>
        <taxon>Methylobacteriaceae</taxon>
        <taxon>Methylobacterium</taxon>
    </lineage>
</organism>
<dbReference type="Proteomes" id="UP001407347">
    <property type="component" value="Unassembled WGS sequence"/>
</dbReference>
<comment type="caution">
    <text evidence="1">The sequence shown here is derived from an EMBL/GenBank/DDBJ whole genome shotgun (WGS) entry which is preliminary data.</text>
</comment>
<dbReference type="RefSeq" id="WP_346013539.1">
    <property type="nucleotide sequence ID" value="NZ_JAQYXP010000005.1"/>
</dbReference>
<name>A0ABV0A3M0_9HYPH</name>
<sequence>MQGADPHMRRKGLASDEFVRHIPLMTNSFATYTDALRALVLRQVDDYARRMEMSDSGISRSAVGDSEFVGRLRRGENVTVEKLRRLELWLKGQPGAVLTPPVPSDHLPSIVSPAGA</sequence>